<evidence type="ECO:0000313" key="3">
    <source>
        <dbReference type="Proteomes" id="UP000325827"/>
    </source>
</evidence>
<reference evidence="3" key="1">
    <citation type="submission" date="2019-09" db="EMBL/GenBank/DDBJ databases">
        <title>Mumia zhuanghuii sp. nov. isolated from the intestinal contents of plateau pika (Ochotona curzoniae) in the Qinghai-Tibet plateau of China.</title>
        <authorList>
            <person name="Tian Z."/>
        </authorList>
    </citation>
    <scope>NUCLEOTIDE SEQUENCE [LARGE SCALE GENOMIC DNA]</scope>
    <source>
        <strain evidence="3">JCM 30598</strain>
    </source>
</reference>
<dbReference type="SUPFAM" id="SSF50129">
    <property type="entry name" value="GroES-like"/>
    <property type="match status" value="1"/>
</dbReference>
<dbReference type="InterPro" id="IPR011032">
    <property type="entry name" value="GroES-like_sf"/>
</dbReference>
<proteinExistence type="predicted"/>
<dbReference type="Gene3D" id="3.40.50.720">
    <property type="entry name" value="NAD(P)-binding Rossmann-like Domain"/>
    <property type="match status" value="1"/>
</dbReference>
<accession>A0A5J5J1V4</accession>
<dbReference type="InterPro" id="IPR036291">
    <property type="entry name" value="NAD(P)-bd_dom_sf"/>
</dbReference>
<dbReference type="AlphaFoldDB" id="A0A5J5J1V4"/>
<keyword evidence="3" id="KW-1185">Reference proteome</keyword>
<dbReference type="SMART" id="SM00829">
    <property type="entry name" value="PKS_ER"/>
    <property type="match status" value="1"/>
</dbReference>
<organism evidence="2 3">
    <name type="scientific">Microbacterium rhizomatis</name>
    <dbReference type="NCBI Taxonomy" id="1631477"/>
    <lineage>
        <taxon>Bacteria</taxon>
        <taxon>Bacillati</taxon>
        <taxon>Actinomycetota</taxon>
        <taxon>Actinomycetes</taxon>
        <taxon>Micrococcales</taxon>
        <taxon>Microbacteriaceae</taxon>
        <taxon>Microbacterium</taxon>
    </lineage>
</organism>
<feature type="domain" description="Enoyl reductase (ER)" evidence="1">
    <location>
        <begin position="10"/>
        <end position="265"/>
    </location>
</feature>
<protein>
    <submittedName>
        <fullName evidence="2">Zinc-binding alcohol dehydrogenase family protein</fullName>
    </submittedName>
</protein>
<gene>
    <name evidence="2" type="ORF">F6B43_11300</name>
</gene>
<evidence type="ECO:0000259" key="1">
    <source>
        <dbReference type="SMART" id="SM00829"/>
    </source>
</evidence>
<evidence type="ECO:0000313" key="2">
    <source>
        <dbReference type="EMBL" id="KAA9108526.1"/>
    </source>
</evidence>
<dbReference type="Gene3D" id="3.90.180.10">
    <property type="entry name" value="Medium-chain alcohol dehydrogenases, catalytic domain"/>
    <property type="match status" value="1"/>
</dbReference>
<comment type="caution">
    <text evidence="2">The sequence shown here is derived from an EMBL/GenBank/DDBJ whole genome shotgun (WGS) entry which is preliminary data.</text>
</comment>
<dbReference type="PANTHER" id="PTHR43677:SF11">
    <property type="entry name" value="ZINC-CONTAINING ALCOHOL DEHYDROGENASE"/>
    <property type="match status" value="1"/>
</dbReference>
<dbReference type="InterPro" id="IPR020843">
    <property type="entry name" value="ER"/>
</dbReference>
<dbReference type="SUPFAM" id="SSF51735">
    <property type="entry name" value="NAD(P)-binding Rossmann-fold domains"/>
    <property type="match status" value="1"/>
</dbReference>
<name>A0A5J5J1V4_9MICO</name>
<dbReference type="Proteomes" id="UP000325827">
    <property type="component" value="Unassembled WGS sequence"/>
</dbReference>
<dbReference type="InterPro" id="IPR051397">
    <property type="entry name" value="Zn-ADH-like_protein"/>
</dbReference>
<sequence length="316" mass="32713">MNAALVTAWGAAPHYTVVPAPTARDGEVLVDVLAVGLHPRTRSGAAGAHYTSTGRLPLIPGVDGVGRRPDGRLVYFAADDDVDGTMADRAAIDPRRAIELPEGVDVARIAAAMNPAMSSWVALRARVRFEAGKRVLVLGATGNAGSMAVQIAKLLGAGTVVAAGRDRARLNAITGADARVPLTDDAEATASALSAMAADVDIVLDYLWGVPTQRAIVALLTARSDRSRPLDWVQIGSVAGPTLELPSAALRSANLRLLGSGQGAVSPRGYLAELPALVERIDAGEVSVSPRAAALADVERVWGEPEVPGERIVLTP</sequence>
<dbReference type="PANTHER" id="PTHR43677">
    <property type="entry name" value="SHORT-CHAIN DEHYDROGENASE/REDUCTASE"/>
    <property type="match status" value="1"/>
</dbReference>
<dbReference type="GO" id="GO:0016491">
    <property type="term" value="F:oxidoreductase activity"/>
    <property type="evidence" value="ECO:0007669"/>
    <property type="project" value="InterPro"/>
</dbReference>
<dbReference type="OrthoDB" id="9787435at2"/>
<dbReference type="EMBL" id="VYSA01000002">
    <property type="protein sequence ID" value="KAA9108526.1"/>
    <property type="molecule type" value="Genomic_DNA"/>
</dbReference>